<organism evidence="1 2">
    <name type="scientific">Modicisalibacter xianhensis</name>
    <dbReference type="NCBI Taxonomy" id="442341"/>
    <lineage>
        <taxon>Bacteria</taxon>
        <taxon>Pseudomonadati</taxon>
        <taxon>Pseudomonadota</taxon>
        <taxon>Gammaproteobacteria</taxon>
        <taxon>Oceanospirillales</taxon>
        <taxon>Halomonadaceae</taxon>
        <taxon>Modicisalibacter</taxon>
    </lineage>
</organism>
<dbReference type="InterPro" id="IPR009100">
    <property type="entry name" value="AcylCoA_DH/oxidase_NM_dom_sf"/>
</dbReference>
<name>A0A4R8G7Z2_9GAMM</name>
<comment type="caution">
    <text evidence="1">The sequence shown here is derived from an EMBL/GenBank/DDBJ whole genome shotgun (WGS) entry which is preliminary data.</text>
</comment>
<dbReference type="Proteomes" id="UP000294489">
    <property type="component" value="Unassembled WGS sequence"/>
</dbReference>
<evidence type="ECO:0000313" key="2">
    <source>
        <dbReference type="Proteomes" id="UP000294489"/>
    </source>
</evidence>
<sequence length="368" mass="39286">MLQGKDHSSISLHPAIAELRAADDSPATDSSTLASRLRYLIEAGADRLPLPGQGNTLSRWRALADVASLDLGLVKLFEGHTDSLAILAEHDAAWLAPGASSWGMWAAEPPFAKVRVSPRRDDGELPAGQDATGIEVRLDGVKAWCSGAPVLSHALLTAWDDDQQQRLVAISLDQPGVTVTDEGWQAVGMAATASVDVHFEAAIGQLVGPCNGYLDRPGFWQGGAGVAACWFGGTRRLGEVLEERSERGGDGHLLAHLGAVDVLLGAASSVLREAAEWIDTYPQEDAWHVAQRARSMLDTVASDVLGHCSRALGAGAYCRNPAFARMAADLPVFIRQNHAERDLEALGRYLAERRSGIQTLRGHGAWCL</sequence>
<dbReference type="SUPFAM" id="SSF56645">
    <property type="entry name" value="Acyl-CoA dehydrogenase NM domain-like"/>
    <property type="match status" value="1"/>
</dbReference>
<reference evidence="1 2" key="1">
    <citation type="submission" date="2019-03" db="EMBL/GenBank/DDBJ databases">
        <title>Freshwater and sediment microbial communities from various areas in North America, analyzing microbe dynamics in response to fracking.</title>
        <authorList>
            <person name="Lamendella R."/>
        </authorList>
    </citation>
    <scope>NUCLEOTIDE SEQUENCE [LARGE SCALE GENOMIC DNA]</scope>
    <source>
        <strain evidence="1 2">6_TX</strain>
    </source>
</reference>
<proteinExistence type="predicted"/>
<dbReference type="EMBL" id="SOEC01000002">
    <property type="protein sequence ID" value="TDX32348.1"/>
    <property type="molecule type" value="Genomic_DNA"/>
</dbReference>
<dbReference type="InterPro" id="IPR046373">
    <property type="entry name" value="Acyl-CoA_Oxase/DH_mid-dom_sf"/>
</dbReference>
<gene>
    <name evidence="1" type="ORF">DFO67_102301</name>
</gene>
<dbReference type="RefSeq" id="WP_208324602.1">
    <property type="nucleotide sequence ID" value="NZ_SOEC01000002.1"/>
</dbReference>
<dbReference type="GO" id="GO:0016627">
    <property type="term" value="F:oxidoreductase activity, acting on the CH-CH group of donors"/>
    <property type="evidence" value="ECO:0007669"/>
    <property type="project" value="InterPro"/>
</dbReference>
<dbReference type="AlphaFoldDB" id="A0A4R8G7Z2"/>
<dbReference type="Gene3D" id="2.40.110.10">
    <property type="entry name" value="Butyryl-CoA Dehydrogenase, subunit A, domain 2"/>
    <property type="match status" value="1"/>
</dbReference>
<protein>
    <submittedName>
        <fullName evidence="1">Alkylation response protein AidB-like acyl-CoA dehydrogenase</fullName>
    </submittedName>
</protein>
<accession>A0A4R8G7Z2</accession>
<evidence type="ECO:0000313" key="1">
    <source>
        <dbReference type="EMBL" id="TDX32348.1"/>
    </source>
</evidence>